<dbReference type="OrthoDB" id="7629477at2"/>
<feature type="transmembrane region" description="Helical" evidence="1">
    <location>
        <begin position="61"/>
        <end position="88"/>
    </location>
</feature>
<feature type="transmembrane region" description="Helical" evidence="1">
    <location>
        <begin position="140"/>
        <end position="163"/>
    </location>
</feature>
<feature type="transmembrane region" description="Helical" evidence="1">
    <location>
        <begin position="12"/>
        <end position="29"/>
    </location>
</feature>
<dbReference type="EMBL" id="FNAH01000004">
    <property type="protein sequence ID" value="SDE14894.1"/>
    <property type="molecule type" value="Genomic_DNA"/>
</dbReference>
<dbReference type="Proteomes" id="UP000199344">
    <property type="component" value="Unassembled WGS sequence"/>
</dbReference>
<proteinExistence type="predicted"/>
<gene>
    <name evidence="2" type="ORF">SAMN05421538_104159</name>
</gene>
<keyword evidence="3" id="KW-1185">Reference proteome</keyword>
<evidence type="ECO:0000256" key="1">
    <source>
        <dbReference type="SAM" id="Phobius"/>
    </source>
</evidence>
<dbReference type="STRING" id="591205.SAMN05421538_104159"/>
<keyword evidence="1" id="KW-0812">Transmembrane</keyword>
<keyword evidence="1" id="KW-1133">Transmembrane helix</keyword>
<evidence type="ECO:0000313" key="2">
    <source>
        <dbReference type="EMBL" id="SDE14894.1"/>
    </source>
</evidence>
<sequence length="176" mass="19323">MTGPILHRRMAGMLAYLALGLAILFFRLMPLNPGIPGLPGADLTLCLSLAWVLRRPDQLPALAIVALLLTGDFLLGRPFGLWSFFVLIGTEVLRGRSQSWADQAFLFEWLRIAALTGLLLVAHRLFMIVFLVPVPALGPVVLLWLATVAAYPLVVLVLHAIGVRRLSPAELEMMVH</sequence>
<protein>
    <submittedName>
        <fullName evidence="2">Rod shape-determining protein MreD</fullName>
    </submittedName>
</protein>
<name>A0A1G7AIY8_9RHOB</name>
<organism evidence="2 3">
    <name type="scientific">Paracoccus isoporae</name>
    <dbReference type="NCBI Taxonomy" id="591205"/>
    <lineage>
        <taxon>Bacteria</taxon>
        <taxon>Pseudomonadati</taxon>
        <taxon>Pseudomonadota</taxon>
        <taxon>Alphaproteobacteria</taxon>
        <taxon>Rhodobacterales</taxon>
        <taxon>Paracoccaceae</taxon>
        <taxon>Paracoccus</taxon>
    </lineage>
</organism>
<accession>A0A1G7AIY8</accession>
<evidence type="ECO:0000313" key="3">
    <source>
        <dbReference type="Proteomes" id="UP000199344"/>
    </source>
</evidence>
<reference evidence="2 3" key="1">
    <citation type="submission" date="2016-10" db="EMBL/GenBank/DDBJ databases">
        <authorList>
            <person name="de Groot N.N."/>
        </authorList>
    </citation>
    <scope>NUCLEOTIDE SEQUENCE [LARGE SCALE GENOMIC DNA]</scope>
    <source>
        <strain evidence="2 3">DSM 22220</strain>
    </source>
</reference>
<keyword evidence="1" id="KW-0472">Membrane</keyword>
<dbReference type="RefSeq" id="WP_090522879.1">
    <property type="nucleotide sequence ID" value="NZ_FNAH01000004.1"/>
</dbReference>
<dbReference type="AlphaFoldDB" id="A0A1G7AIY8"/>
<feature type="transmembrane region" description="Helical" evidence="1">
    <location>
        <begin position="109"/>
        <end position="134"/>
    </location>
</feature>